<dbReference type="GO" id="GO:0032259">
    <property type="term" value="P:methylation"/>
    <property type="evidence" value="ECO:0007669"/>
    <property type="project" value="UniProtKB-KW"/>
</dbReference>
<accession>A0AAU8H177</accession>
<evidence type="ECO:0000259" key="6">
    <source>
        <dbReference type="Pfam" id="PF07669"/>
    </source>
</evidence>
<dbReference type="GO" id="GO:0003676">
    <property type="term" value="F:nucleic acid binding"/>
    <property type="evidence" value="ECO:0007669"/>
    <property type="project" value="InterPro"/>
</dbReference>
<dbReference type="KEGG" id="tob:V4D31_08705"/>
<dbReference type="GO" id="GO:0009007">
    <property type="term" value="F:site-specific DNA-methyltransferase (adenine-specific) activity"/>
    <property type="evidence" value="ECO:0007669"/>
    <property type="project" value="UniProtKB-EC"/>
</dbReference>
<evidence type="ECO:0000313" key="7">
    <source>
        <dbReference type="EMBL" id="XCH48410.1"/>
    </source>
</evidence>
<gene>
    <name evidence="7" type="ORF">V4D31_08705</name>
</gene>
<proteinExistence type="predicted"/>
<dbReference type="InterPro" id="IPR011639">
    <property type="entry name" value="MethylTrfase_TaqI-like_dom"/>
</dbReference>
<evidence type="ECO:0000256" key="3">
    <source>
        <dbReference type="ARBA" id="ARBA00022679"/>
    </source>
</evidence>
<evidence type="ECO:0000256" key="2">
    <source>
        <dbReference type="ARBA" id="ARBA00022603"/>
    </source>
</evidence>
<keyword evidence="2 7" id="KW-0489">Methyltransferase</keyword>
<evidence type="ECO:0000256" key="5">
    <source>
        <dbReference type="ARBA" id="ARBA00047942"/>
    </source>
</evidence>
<sequence>MNREQAKNLIIETFENPFKKERFVEFIANLFKSYDRTKALEPRYGTQGITERYLDFISSWERIGRYEGSGGKKIDILVVKLKKGQSLYRARTAQRNFVAEYLRGKLGTTTEKDAALVAFVSPNEEDWRFSLVKLDYHFKEAIPGKPKPVEEFTPAKRWSFLVGKNEKSHTAQSRFLPILENDNWKPTLEDLEKAFDVEVVTKEFFEKYRDIFIRTKLELDKIVNRDKKVKEEFERKNINTVDFAKKLLGQIVFLYFLQKKGWFGVERGKPWGEGPKDFIRRLFNKEFGDYKNFYNDILEPLFYEALRIDRSADDHYYSRFNCKIPFLNGGLFDPSNNFDWVNVDILLPNELFSNSNRTKEGDVGDGILDVFDRYNFTVNEEEPLEKEVALDPELLGKIYEKLNAIRPDNFDEYVKVLKSGSRGEETKFNKEYGVYYTPREIVHYMCQESLINYLETELSGKVRREDIEEFVKYADLILEYERTALEKKDKIEKGEQKETKYEHKMPESIIKNAEEIDRLLADIKVCDPAVGSGAFPIGMMHEIVKLRSLLSIYLKRKLNTYEIKRHCIENSLYGVDIDPGAVEICKLRFWLSLVVDEEDFYNIKPLPNLDYKVVCGNSLLGVEKNLFNADAFRKLEELKSKYFNEINPTKKQELKKEIDRLIFEITNGHKEFDFEVYFSEVFHQKGGFDIVIANPPYGGKYDDRAIPFFKRFYRCVGSKNKKGSFDTFALFIERGFNILKKNGNLIFITPISVTSSDSMVSLHELLENNCKIIKISSYAVRPQPVFESAVVNTSIISFIKTLTPAEKILLTKMYRKGKGFRLEDLSNNLQFIDVKEYKLRGRYPKISLKIEKDILEKLFKIKTKIKDLLRKKGKPIYYRTTGGRYFKVITNYSTNSTKEKAIYFDSEIANSIGAILSSNLFFWWYQIYSNNLDLKSYEIESFPIPLEKLNSEIIGTLERVYDEYLQDIERHANIRKTKRYANINEFKEYKIAKSKHLVDKIDDIIGPLYGLTNEEVEFIKNYEIEFRLSGDEEGGENNEN</sequence>
<reference evidence="7" key="1">
    <citation type="submission" date="2024-01" db="EMBL/GenBank/DDBJ databases">
        <title>The first autotrophic representatives of the genus Thermodesulfovibrio.</title>
        <authorList>
            <person name="Maltseva A.I."/>
            <person name="Elcheninov A.G."/>
            <person name="Kublanov I.V."/>
            <person name="Lebedinsky A.V."/>
            <person name="Frolov E.N."/>
        </authorList>
    </citation>
    <scope>NUCLEOTIDE SEQUENCE</scope>
    <source>
        <strain evidence="7">3462-1</strain>
    </source>
</reference>
<dbReference type="RefSeq" id="WP_353686056.1">
    <property type="nucleotide sequence ID" value="NZ_CP144374.1"/>
</dbReference>
<evidence type="ECO:0000256" key="1">
    <source>
        <dbReference type="ARBA" id="ARBA00011900"/>
    </source>
</evidence>
<dbReference type="EMBL" id="CP144374">
    <property type="protein sequence ID" value="XCH48410.1"/>
    <property type="molecule type" value="Genomic_DNA"/>
</dbReference>
<dbReference type="GO" id="GO:0006304">
    <property type="term" value="P:DNA modification"/>
    <property type="evidence" value="ECO:0007669"/>
    <property type="project" value="InterPro"/>
</dbReference>
<name>A0AAU8H177_9BACT</name>
<dbReference type="InterPro" id="IPR050953">
    <property type="entry name" value="N4_N6_ade-DNA_methylase"/>
</dbReference>
<comment type="catalytic activity">
    <reaction evidence="5">
        <text>a 2'-deoxyadenosine in DNA + S-adenosyl-L-methionine = an N(6)-methyl-2'-deoxyadenosine in DNA + S-adenosyl-L-homocysteine + H(+)</text>
        <dbReference type="Rhea" id="RHEA:15197"/>
        <dbReference type="Rhea" id="RHEA-COMP:12418"/>
        <dbReference type="Rhea" id="RHEA-COMP:12419"/>
        <dbReference type="ChEBI" id="CHEBI:15378"/>
        <dbReference type="ChEBI" id="CHEBI:57856"/>
        <dbReference type="ChEBI" id="CHEBI:59789"/>
        <dbReference type="ChEBI" id="CHEBI:90615"/>
        <dbReference type="ChEBI" id="CHEBI:90616"/>
        <dbReference type="EC" id="2.1.1.72"/>
    </reaction>
</comment>
<dbReference type="Pfam" id="PF07669">
    <property type="entry name" value="Eco57I"/>
    <property type="match status" value="1"/>
</dbReference>
<keyword evidence="3" id="KW-0808">Transferase</keyword>
<keyword evidence="4" id="KW-0949">S-adenosyl-L-methionine</keyword>
<dbReference type="PANTHER" id="PTHR33841:SF1">
    <property type="entry name" value="DNA METHYLTRANSFERASE A"/>
    <property type="match status" value="1"/>
</dbReference>
<protein>
    <recommendedName>
        <fullName evidence="1">site-specific DNA-methyltransferase (adenine-specific)</fullName>
        <ecNumber evidence="1">2.1.1.72</ecNumber>
    </recommendedName>
</protein>
<dbReference type="Gene3D" id="3.40.50.150">
    <property type="entry name" value="Vaccinia Virus protein VP39"/>
    <property type="match status" value="1"/>
</dbReference>
<dbReference type="InterPro" id="IPR029063">
    <property type="entry name" value="SAM-dependent_MTases_sf"/>
</dbReference>
<dbReference type="PRINTS" id="PR00507">
    <property type="entry name" value="N12N6MTFRASE"/>
</dbReference>
<feature type="domain" description="Type II methyltransferase M.TaqI-like" evidence="6">
    <location>
        <begin position="570"/>
        <end position="778"/>
    </location>
</feature>
<dbReference type="PROSITE" id="PS00092">
    <property type="entry name" value="N6_MTASE"/>
    <property type="match status" value="1"/>
</dbReference>
<organism evidence="7">
    <name type="scientific">Thermodesulfovibrio obliviosus</name>
    <dbReference type="NCBI Taxonomy" id="3118332"/>
    <lineage>
        <taxon>Bacteria</taxon>
        <taxon>Pseudomonadati</taxon>
        <taxon>Nitrospirota</taxon>
        <taxon>Thermodesulfovibrionia</taxon>
        <taxon>Thermodesulfovibrionales</taxon>
        <taxon>Thermodesulfovibrionaceae</taxon>
        <taxon>Thermodesulfovibrio</taxon>
    </lineage>
</organism>
<dbReference type="InterPro" id="IPR002052">
    <property type="entry name" value="DNA_methylase_N6_adenine_CS"/>
</dbReference>
<dbReference type="PANTHER" id="PTHR33841">
    <property type="entry name" value="DNA METHYLTRANSFERASE YEEA-RELATED"/>
    <property type="match status" value="1"/>
</dbReference>
<evidence type="ECO:0000256" key="4">
    <source>
        <dbReference type="ARBA" id="ARBA00022691"/>
    </source>
</evidence>
<dbReference type="AlphaFoldDB" id="A0AAU8H177"/>
<dbReference type="EC" id="2.1.1.72" evidence="1"/>
<dbReference type="SUPFAM" id="SSF53335">
    <property type="entry name" value="S-adenosyl-L-methionine-dependent methyltransferases"/>
    <property type="match status" value="1"/>
</dbReference>